<evidence type="ECO:0000259" key="2">
    <source>
        <dbReference type="PROSITE" id="PS51688"/>
    </source>
</evidence>
<sequence>PVAESGATLRTSIGVGTGDNVQFAEIEGTNLTATGNVSHDGGTYTFNESSADLDFRVESNGNANMLFVDGGADKVGIGNAAPKAALHVGNDSATPNHANGAEDAYIEGKLEVDGTMYGTDNVAITSDLRYKRNIKSIPNALEKLSRLNPVNYHWRQDEFPNKGFNDRKQWGFIAQEVEKVLPELVEEDNNGYLSLRYGSVIPLLTKAMQEQQTEMEKQQKEIDQLKAQLQSIMKMLDNDMSDKTDDKKADDNKK</sequence>
<dbReference type="AlphaFoldDB" id="A0A383A0Q6"/>
<feature type="domain" description="Peptidase S74" evidence="2">
    <location>
        <begin position="126"/>
        <end position="222"/>
    </location>
</feature>
<dbReference type="Gene3D" id="1.10.10.10">
    <property type="entry name" value="Winged helix-like DNA-binding domain superfamily/Winged helix DNA-binding domain"/>
    <property type="match status" value="1"/>
</dbReference>
<evidence type="ECO:0000256" key="1">
    <source>
        <dbReference type="SAM" id="Coils"/>
    </source>
</evidence>
<feature type="non-terminal residue" evidence="3">
    <location>
        <position position="254"/>
    </location>
</feature>
<dbReference type="EMBL" id="UINC01187846">
    <property type="protein sequence ID" value="SVE00785.1"/>
    <property type="molecule type" value="Genomic_DNA"/>
</dbReference>
<gene>
    <name evidence="3" type="ORF">METZ01_LOCUS453639</name>
</gene>
<dbReference type="PROSITE" id="PS51688">
    <property type="entry name" value="ICA"/>
    <property type="match status" value="1"/>
</dbReference>
<keyword evidence="1" id="KW-0175">Coiled coil</keyword>
<organism evidence="3">
    <name type="scientific">marine metagenome</name>
    <dbReference type="NCBI Taxonomy" id="408172"/>
    <lineage>
        <taxon>unclassified sequences</taxon>
        <taxon>metagenomes</taxon>
        <taxon>ecological metagenomes</taxon>
    </lineage>
</organism>
<feature type="coiled-coil region" evidence="1">
    <location>
        <begin position="201"/>
        <end position="235"/>
    </location>
</feature>
<name>A0A383A0Q6_9ZZZZ</name>
<dbReference type="Pfam" id="PF13884">
    <property type="entry name" value="Peptidase_S74"/>
    <property type="match status" value="1"/>
</dbReference>
<feature type="non-terminal residue" evidence="3">
    <location>
        <position position="1"/>
    </location>
</feature>
<proteinExistence type="predicted"/>
<accession>A0A383A0Q6</accession>
<protein>
    <recommendedName>
        <fullName evidence="2">Peptidase S74 domain-containing protein</fullName>
    </recommendedName>
</protein>
<evidence type="ECO:0000313" key="3">
    <source>
        <dbReference type="EMBL" id="SVE00785.1"/>
    </source>
</evidence>
<reference evidence="3" key="1">
    <citation type="submission" date="2018-05" db="EMBL/GenBank/DDBJ databases">
        <authorList>
            <person name="Lanie J.A."/>
            <person name="Ng W.-L."/>
            <person name="Kazmierczak K.M."/>
            <person name="Andrzejewski T.M."/>
            <person name="Davidsen T.M."/>
            <person name="Wayne K.J."/>
            <person name="Tettelin H."/>
            <person name="Glass J.I."/>
            <person name="Rusch D."/>
            <person name="Podicherti R."/>
            <person name="Tsui H.-C.T."/>
            <person name="Winkler M.E."/>
        </authorList>
    </citation>
    <scope>NUCLEOTIDE SEQUENCE</scope>
</reference>
<dbReference type="InterPro" id="IPR036388">
    <property type="entry name" value="WH-like_DNA-bd_sf"/>
</dbReference>
<dbReference type="InterPro" id="IPR030392">
    <property type="entry name" value="S74_ICA"/>
</dbReference>